<keyword evidence="18" id="KW-1185">Reference proteome</keyword>
<reference evidence="17" key="1">
    <citation type="submission" date="2023-10" db="EMBL/GenBank/DDBJ databases">
        <authorList>
            <person name="Chen Y."/>
            <person name="Shah S."/>
            <person name="Dougan E. K."/>
            <person name="Thang M."/>
            <person name="Chan C."/>
        </authorList>
    </citation>
    <scope>NUCLEOTIDE SEQUENCE [LARGE SCALE GENOMIC DNA]</scope>
</reference>
<accession>A0ABN9WA06</accession>
<dbReference type="InterPro" id="IPR050108">
    <property type="entry name" value="CDK"/>
</dbReference>
<dbReference type="SUPFAM" id="SSF51735">
    <property type="entry name" value="NAD(P)-binding Rossmann-fold domains"/>
    <property type="match status" value="1"/>
</dbReference>
<dbReference type="SUPFAM" id="SSF56112">
    <property type="entry name" value="Protein kinase-like (PK-like)"/>
    <property type="match status" value="1"/>
</dbReference>
<comment type="catalytic activity">
    <reaction evidence="13">
        <text>L-seryl-[protein] + ATP = O-phospho-L-seryl-[protein] + ADP + H(+)</text>
        <dbReference type="Rhea" id="RHEA:17989"/>
        <dbReference type="Rhea" id="RHEA-COMP:9863"/>
        <dbReference type="Rhea" id="RHEA-COMP:11604"/>
        <dbReference type="ChEBI" id="CHEBI:15378"/>
        <dbReference type="ChEBI" id="CHEBI:29999"/>
        <dbReference type="ChEBI" id="CHEBI:30616"/>
        <dbReference type="ChEBI" id="CHEBI:83421"/>
        <dbReference type="ChEBI" id="CHEBI:456216"/>
        <dbReference type="EC" id="2.7.11.22"/>
    </reaction>
</comment>
<comment type="subunit">
    <text evidence="8">May form a complex composed of at least the catalytic subunit CRK2 and a cyclin.</text>
</comment>
<evidence type="ECO:0000256" key="6">
    <source>
        <dbReference type="ARBA" id="ARBA00022777"/>
    </source>
</evidence>
<feature type="region of interest" description="Disordered" evidence="15">
    <location>
        <begin position="229"/>
        <end position="286"/>
    </location>
</feature>
<dbReference type="InterPro" id="IPR011009">
    <property type="entry name" value="Kinase-like_dom_sf"/>
</dbReference>
<evidence type="ECO:0000256" key="15">
    <source>
        <dbReference type="SAM" id="MobiDB-lite"/>
    </source>
</evidence>
<feature type="compositionally biased region" description="Low complexity" evidence="15">
    <location>
        <begin position="243"/>
        <end position="257"/>
    </location>
</feature>
<comment type="caution">
    <text evidence="17">The sequence shown here is derived from an EMBL/GenBank/DDBJ whole genome shotgun (WGS) entry which is preliminary data.</text>
</comment>
<dbReference type="PANTHER" id="PTHR24056">
    <property type="entry name" value="CELL DIVISION PROTEIN KINASE"/>
    <property type="match status" value="1"/>
</dbReference>
<feature type="compositionally biased region" description="Low complexity" evidence="15">
    <location>
        <begin position="175"/>
        <end position="196"/>
    </location>
</feature>
<dbReference type="PROSITE" id="PS50011">
    <property type="entry name" value="PROTEIN_KINASE_DOM"/>
    <property type="match status" value="1"/>
</dbReference>
<dbReference type="PROSITE" id="PS00107">
    <property type="entry name" value="PROTEIN_KINASE_ATP"/>
    <property type="match status" value="1"/>
</dbReference>
<feature type="domain" description="Protein kinase" evidence="16">
    <location>
        <begin position="341"/>
        <end position="630"/>
    </location>
</feature>
<evidence type="ECO:0000256" key="12">
    <source>
        <dbReference type="ARBA" id="ARBA00047811"/>
    </source>
</evidence>
<evidence type="ECO:0000256" key="1">
    <source>
        <dbReference type="ARBA" id="ARBA00006485"/>
    </source>
</evidence>
<dbReference type="InterPro" id="IPR017441">
    <property type="entry name" value="Protein_kinase_ATP_BS"/>
</dbReference>
<dbReference type="Gene3D" id="1.10.510.10">
    <property type="entry name" value="Transferase(Phosphotransferase) domain 1"/>
    <property type="match status" value="1"/>
</dbReference>
<name>A0ABN9WA06_9DINO</name>
<dbReference type="Proteomes" id="UP001189429">
    <property type="component" value="Unassembled WGS sequence"/>
</dbReference>
<evidence type="ECO:0000256" key="5">
    <source>
        <dbReference type="ARBA" id="ARBA00022741"/>
    </source>
</evidence>
<keyword evidence="3" id="KW-0723">Serine/threonine-protein kinase</keyword>
<dbReference type="InterPro" id="IPR036291">
    <property type="entry name" value="NAD(P)-bd_dom_sf"/>
</dbReference>
<evidence type="ECO:0000256" key="8">
    <source>
        <dbReference type="ARBA" id="ARBA00038543"/>
    </source>
</evidence>
<gene>
    <name evidence="17" type="ORF">PCOR1329_LOCUS65352</name>
</gene>
<keyword evidence="7 14" id="KW-0067">ATP-binding</keyword>
<dbReference type="PROSITE" id="PS00108">
    <property type="entry name" value="PROTEIN_KINASE_ST"/>
    <property type="match status" value="1"/>
</dbReference>
<dbReference type="Pfam" id="PF00069">
    <property type="entry name" value="Pkinase"/>
    <property type="match status" value="1"/>
</dbReference>
<comment type="catalytic activity">
    <reaction evidence="12">
        <text>L-threonyl-[protein] + ATP = O-phospho-L-threonyl-[protein] + ADP + H(+)</text>
        <dbReference type="Rhea" id="RHEA:46608"/>
        <dbReference type="Rhea" id="RHEA-COMP:11060"/>
        <dbReference type="Rhea" id="RHEA-COMP:11605"/>
        <dbReference type="ChEBI" id="CHEBI:15378"/>
        <dbReference type="ChEBI" id="CHEBI:30013"/>
        <dbReference type="ChEBI" id="CHEBI:30616"/>
        <dbReference type="ChEBI" id="CHEBI:61977"/>
        <dbReference type="ChEBI" id="CHEBI:456216"/>
        <dbReference type="EC" id="2.7.11.22"/>
    </reaction>
</comment>
<evidence type="ECO:0000256" key="4">
    <source>
        <dbReference type="ARBA" id="ARBA00022679"/>
    </source>
</evidence>
<organism evidence="17 18">
    <name type="scientific">Prorocentrum cordatum</name>
    <dbReference type="NCBI Taxonomy" id="2364126"/>
    <lineage>
        <taxon>Eukaryota</taxon>
        <taxon>Sar</taxon>
        <taxon>Alveolata</taxon>
        <taxon>Dinophyceae</taxon>
        <taxon>Prorocentrales</taxon>
        <taxon>Prorocentraceae</taxon>
        <taxon>Prorocentrum</taxon>
    </lineage>
</organism>
<evidence type="ECO:0000256" key="11">
    <source>
        <dbReference type="ARBA" id="ARBA00042858"/>
    </source>
</evidence>
<evidence type="ECO:0000256" key="13">
    <source>
        <dbReference type="ARBA" id="ARBA00048367"/>
    </source>
</evidence>
<feature type="region of interest" description="Disordered" evidence="15">
    <location>
        <begin position="172"/>
        <end position="196"/>
    </location>
</feature>
<dbReference type="InterPro" id="IPR000719">
    <property type="entry name" value="Prot_kinase_dom"/>
</dbReference>
<keyword evidence="4" id="KW-0808">Transferase</keyword>
<feature type="binding site" evidence="14">
    <location>
        <position position="370"/>
    </location>
    <ligand>
        <name>ATP</name>
        <dbReference type="ChEBI" id="CHEBI:30616"/>
    </ligand>
</feature>
<comment type="similarity">
    <text evidence="1">Belongs to the protein kinase superfamily. CMGC Ser/Thr protein kinase family. CDC2/CDKX subfamily.</text>
</comment>
<evidence type="ECO:0000313" key="18">
    <source>
        <dbReference type="Proteomes" id="UP001189429"/>
    </source>
</evidence>
<evidence type="ECO:0000256" key="10">
    <source>
        <dbReference type="ARBA" id="ARBA00041902"/>
    </source>
</evidence>
<keyword evidence="6" id="KW-0418">Kinase</keyword>
<protein>
    <recommendedName>
        <fullName evidence="9">Cyclin-dependent kinase 2 homolog</fullName>
        <ecNumber evidence="2">2.7.11.22</ecNumber>
    </recommendedName>
    <alternativeName>
        <fullName evidence="10">Cell division control protein 2 homolog</fullName>
    </alternativeName>
    <alternativeName>
        <fullName evidence="11">cdc2-related kinase 2</fullName>
    </alternativeName>
</protein>
<evidence type="ECO:0000256" key="14">
    <source>
        <dbReference type="PROSITE-ProRule" id="PRU10141"/>
    </source>
</evidence>
<dbReference type="Gene3D" id="3.30.200.20">
    <property type="entry name" value="Phosphorylase Kinase, domain 1"/>
    <property type="match status" value="1"/>
</dbReference>
<dbReference type="EC" id="2.7.11.22" evidence="2"/>
<dbReference type="PANTHER" id="PTHR24056:SF254">
    <property type="entry name" value="CYCLIN-DEPENDENT KINASE 2"/>
    <property type="match status" value="1"/>
</dbReference>
<evidence type="ECO:0000256" key="9">
    <source>
        <dbReference type="ARBA" id="ARBA00039612"/>
    </source>
</evidence>
<evidence type="ECO:0000259" key="16">
    <source>
        <dbReference type="PROSITE" id="PS50011"/>
    </source>
</evidence>
<feature type="region of interest" description="Disordered" evidence="15">
    <location>
        <begin position="312"/>
        <end position="333"/>
    </location>
</feature>
<evidence type="ECO:0000256" key="3">
    <source>
        <dbReference type="ARBA" id="ARBA00022527"/>
    </source>
</evidence>
<evidence type="ECO:0000256" key="7">
    <source>
        <dbReference type="ARBA" id="ARBA00022840"/>
    </source>
</evidence>
<evidence type="ECO:0000256" key="2">
    <source>
        <dbReference type="ARBA" id="ARBA00012425"/>
    </source>
</evidence>
<sequence length="644" mass="67918">MGAGVPWRRLWAAPGCRSARQGGGGSSADPIDWRGRSSFHAHVIVPSPAIGPEDGFMWRRQVELQARANPTGAPEFYYPDRPDAVARQMVASVPLRRLGTPEEVIQTVLFLLSSRDADSEQGRHCNIDRHLVHDKQCPVCKTPIDIMDRIDGSSSNRPGEPKVLSEAAMELLPPAGGSSSSSAQASTDAAQAAGEPGAAAAAGGAARAEVAQPAQASAEADADLGAAPAASEGTPALAGTAQLPRLRGLGRDPLSGGAEHRRPPSTRVATRRVEQSAKASLAMPTAAATTGTALQGSTSAACAAAEAACAPGARGAGAGRPAPAPPKPRARGLGGAGAARYEALHVVGSGVFGTVFMARDRETDGRVVIKRLAATAGENGVPASVIREVSLLRDLVHPNIVQLKDLQIVGPDGFDLIFEYIPDDLHRVLKGYRREGTQLPMEKIVLYWQGLLDGIHACHTRMVIHRDLKPQNVLIHPTDGLKICDFGLARISSLTVQSYTLEVVTLWYRGPELLLGHPSYGLPVDIWSAGCILAEIATGYPMFPGDSEIGTVFKIMQLLGSPTEATWPGFEQSLSFWRPSYPSWPPTGLKTISDQRPELGDAGMDLVRSLLAMNPAARPTSRRAKAHAFFARRGGAPPAAAPPC</sequence>
<dbReference type="EMBL" id="CAUYUJ010018368">
    <property type="protein sequence ID" value="CAK0883055.1"/>
    <property type="molecule type" value="Genomic_DNA"/>
</dbReference>
<dbReference type="InterPro" id="IPR008271">
    <property type="entry name" value="Ser/Thr_kinase_AS"/>
</dbReference>
<evidence type="ECO:0000313" key="17">
    <source>
        <dbReference type="EMBL" id="CAK0883055.1"/>
    </source>
</evidence>
<proteinExistence type="inferred from homology"/>
<dbReference type="SMART" id="SM00220">
    <property type="entry name" value="S_TKc"/>
    <property type="match status" value="1"/>
</dbReference>
<keyword evidence="5 14" id="KW-0547">Nucleotide-binding</keyword>